<gene>
    <name evidence="3" type="ORF">DEQ80_06170</name>
</gene>
<reference evidence="3 4" key="1">
    <citation type="journal article" date="2018" name="Nat. Biotechnol.">
        <title>A standardized bacterial taxonomy based on genome phylogeny substantially revises the tree of life.</title>
        <authorList>
            <person name="Parks D.H."/>
            <person name="Chuvochina M."/>
            <person name="Waite D.W."/>
            <person name="Rinke C."/>
            <person name="Skarshewski A."/>
            <person name="Chaumeil P.A."/>
            <person name="Hugenholtz P."/>
        </authorList>
    </citation>
    <scope>NUCLEOTIDE SEQUENCE [LARGE SCALE GENOMIC DNA]</scope>
    <source>
        <strain evidence="3">UBA8781</strain>
    </source>
</reference>
<name>A0A3D1JII0_9CHLR</name>
<dbReference type="InterPro" id="IPR003331">
    <property type="entry name" value="UDP_GlcNAc_Epimerase_2_dom"/>
</dbReference>
<accession>A0A3D1JII0</accession>
<keyword evidence="1" id="KW-0413">Isomerase</keyword>
<comment type="similarity">
    <text evidence="1">Belongs to the UDP-N-acetylglucosamine 2-epimerase family.</text>
</comment>
<dbReference type="PANTHER" id="PTHR43174:SF1">
    <property type="entry name" value="UDP-N-ACETYLGLUCOSAMINE 2-EPIMERASE"/>
    <property type="match status" value="1"/>
</dbReference>
<evidence type="ECO:0000313" key="3">
    <source>
        <dbReference type="EMBL" id="HCE17426.1"/>
    </source>
</evidence>
<dbReference type="EMBL" id="DPBP01000026">
    <property type="protein sequence ID" value="HCE17426.1"/>
    <property type="molecule type" value="Genomic_DNA"/>
</dbReference>
<dbReference type="SUPFAM" id="SSF53756">
    <property type="entry name" value="UDP-Glycosyltransferase/glycogen phosphorylase"/>
    <property type="match status" value="1"/>
</dbReference>
<evidence type="ECO:0000256" key="1">
    <source>
        <dbReference type="RuleBase" id="RU003513"/>
    </source>
</evidence>
<dbReference type="Proteomes" id="UP000264141">
    <property type="component" value="Unassembled WGS sequence"/>
</dbReference>
<protein>
    <submittedName>
        <fullName evidence="3">UDP-N-acetylglucosamine 2-epimerase (Non-hydrolyzing)</fullName>
    </submittedName>
</protein>
<dbReference type="PANTHER" id="PTHR43174">
    <property type="entry name" value="UDP-N-ACETYLGLUCOSAMINE 2-EPIMERASE"/>
    <property type="match status" value="1"/>
</dbReference>
<dbReference type="CDD" id="cd03786">
    <property type="entry name" value="GTB_UDP-GlcNAc_2-Epimerase"/>
    <property type="match status" value="1"/>
</dbReference>
<organism evidence="3 4">
    <name type="scientific">Anaerolinea thermolimosa</name>
    <dbReference type="NCBI Taxonomy" id="229919"/>
    <lineage>
        <taxon>Bacteria</taxon>
        <taxon>Bacillati</taxon>
        <taxon>Chloroflexota</taxon>
        <taxon>Anaerolineae</taxon>
        <taxon>Anaerolineales</taxon>
        <taxon>Anaerolineaceae</taxon>
        <taxon>Anaerolinea</taxon>
    </lineage>
</organism>
<evidence type="ECO:0000313" key="4">
    <source>
        <dbReference type="Proteomes" id="UP000264141"/>
    </source>
</evidence>
<dbReference type="Pfam" id="PF02350">
    <property type="entry name" value="Epimerase_2"/>
    <property type="match status" value="1"/>
</dbReference>
<dbReference type="AlphaFoldDB" id="A0A3D1JII0"/>
<feature type="domain" description="UDP-N-acetylglucosamine 2-epimerase" evidence="2">
    <location>
        <begin position="23"/>
        <end position="348"/>
    </location>
</feature>
<dbReference type="GO" id="GO:0016853">
    <property type="term" value="F:isomerase activity"/>
    <property type="evidence" value="ECO:0007669"/>
    <property type="project" value="UniProtKB-KW"/>
</dbReference>
<dbReference type="InterPro" id="IPR029767">
    <property type="entry name" value="WecB-like"/>
</dbReference>
<dbReference type="Gene3D" id="3.40.50.2000">
    <property type="entry name" value="Glycogen Phosphorylase B"/>
    <property type="match status" value="2"/>
</dbReference>
<evidence type="ECO:0000259" key="2">
    <source>
        <dbReference type="Pfam" id="PF02350"/>
    </source>
</evidence>
<sequence length="361" mass="40269">MKILSVVGARPEFIQAAPVSRALRQRHHEVLVHTGQHYDYRMSQTFFDELGIPTPDYNLEVGSGSHARQTGEILIRMEEVMLREKPDLVIVRGDTNSTLAGALAASKLHIPVAHIEAGERSFDRRMPEEINRLVADRLADLFFCVSQKAVKHLAAEGIHTRVHWVGDVMLDAMLTNRVLARERSTALRDSGLSPRSYALVTVHRAANTDDPERLGGIARALNAVEENVIFPVHPRTRRAIESAGIQFKRHVRLIEPVGYLDMMMLEENARLIATDSGGVQREAYFLGVPCLTLRDETEWVETVEVGWNCLVGADPEKILQAWHTFAPPAEHPPIFGDGHASEAIARHIDAWSTPDNAGKIF</sequence>
<comment type="caution">
    <text evidence="3">The sequence shown here is derived from an EMBL/GenBank/DDBJ whole genome shotgun (WGS) entry which is preliminary data.</text>
</comment>
<dbReference type="STRING" id="229919.GCA_001050195_03440"/>
<dbReference type="NCBIfam" id="TIGR00236">
    <property type="entry name" value="wecB"/>
    <property type="match status" value="1"/>
</dbReference>
<proteinExistence type="inferred from homology"/>